<organism evidence="2 3">
    <name type="scientific">Apilactobacillus bombintestini</name>
    <dbReference type="NCBI Taxonomy" id="2419772"/>
    <lineage>
        <taxon>Bacteria</taxon>
        <taxon>Bacillati</taxon>
        <taxon>Bacillota</taxon>
        <taxon>Bacilli</taxon>
        <taxon>Lactobacillales</taxon>
        <taxon>Lactobacillaceae</taxon>
        <taxon>Apilactobacillus</taxon>
    </lineage>
</organism>
<feature type="domain" description="N-acetyltransferase" evidence="1">
    <location>
        <begin position="11"/>
        <end position="163"/>
    </location>
</feature>
<dbReference type="PANTHER" id="PTHR43792">
    <property type="entry name" value="GNAT FAMILY, PUTATIVE (AFU_ORTHOLOGUE AFUA_3G00765)-RELATED-RELATED"/>
    <property type="match status" value="1"/>
</dbReference>
<dbReference type="Pfam" id="PF13302">
    <property type="entry name" value="Acetyltransf_3"/>
    <property type="match status" value="1"/>
</dbReference>
<evidence type="ECO:0000259" key="1">
    <source>
        <dbReference type="PROSITE" id="PS51186"/>
    </source>
</evidence>
<accession>A0A387ASX4</accession>
<dbReference type="Proteomes" id="UP000272003">
    <property type="component" value="Chromosome"/>
</dbReference>
<dbReference type="EMBL" id="CP032626">
    <property type="protein sequence ID" value="AYF92325.1"/>
    <property type="molecule type" value="Genomic_DNA"/>
</dbReference>
<evidence type="ECO:0000313" key="3">
    <source>
        <dbReference type="Proteomes" id="UP000272003"/>
    </source>
</evidence>
<dbReference type="GO" id="GO:0016747">
    <property type="term" value="F:acyltransferase activity, transferring groups other than amino-acyl groups"/>
    <property type="evidence" value="ECO:0007669"/>
    <property type="project" value="InterPro"/>
</dbReference>
<protein>
    <submittedName>
        <fullName evidence="2">N-acetyltransferase</fullName>
    </submittedName>
</protein>
<keyword evidence="2" id="KW-0808">Transferase</keyword>
<dbReference type="PANTHER" id="PTHR43792:SF1">
    <property type="entry name" value="N-ACETYLTRANSFERASE DOMAIN-CONTAINING PROTEIN"/>
    <property type="match status" value="1"/>
</dbReference>
<evidence type="ECO:0000313" key="2">
    <source>
        <dbReference type="EMBL" id="AYF92325.1"/>
    </source>
</evidence>
<dbReference type="SUPFAM" id="SSF55729">
    <property type="entry name" value="Acyl-CoA N-acyltransferases (Nat)"/>
    <property type="match status" value="1"/>
</dbReference>
<gene>
    <name evidence="2" type="ORF">D7I45_01870</name>
</gene>
<keyword evidence="3" id="KW-1185">Reference proteome</keyword>
<dbReference type="OrthoDB" id="9798081at2"/>
<dbReference type="KEGG" id="abom:D7I45_01870"/>
<dbReference type="RefSeq" id="WP_120784099.1">
    <property type="nucleotide sequence ID" value="NZ_CP032626.1"/>
</dbReference>
<sequence length="163" mass="18537">MDKITCDNQEIEVTDLVDSDFADYYEMLSDPVMAKKTGFEPVEDEKKAKMLFASENDTNKTFGIRLITSGKLIGIINVFPEIGDNFEPDFKNVELGYFMHSSYQQRGYMTAALKAVIHQLTVPEIIEATVDSSNYPSQKVLHKLGFKQVDKYDNDLVFELSTK</sequence>
<dbReference type="InterPro" id="IPR000182">
    <property type="entry name" value="GNAT_dom"/>
</dbReference>
<reference evidence="2 3" key="1">
    <citation type="submission" date="2018-09" db="EMBL/GenBank/DDBJ databases">
        <title>Genome sequencing of strain BHWM-4.</title>
        <authorList>
            <person name="Heo J."/>
            <person name="Kim S.-J."/>
            <person name="Kwon S.-W."/>
        </authorList>
    </citation>
    <scope>NUCLEOTIDE SEQUENCE [LARGE SCALE GENOMIC DNA]</scope>
    <source>
        <strain evidence="2 3">BHWM-4</strain>
    </source>
</reference>
<dbReference type="InterPro" id="IPR051531">
    <property type="entry name" value="N-acetyltransferase"/>
</dbReference>
<dbReference type="Gene3D" id="3.40.630.30">
    <property type="match status" value="1"/>
</dbReference>
<dbReference type="PROSITE" id="PS51186">
    <property type="entry name" value="GNAT"/>
    <property type="match status" value="1"/>
</dbReference>
<dbReference type="AlphaFoldDB" id="A0A387ASX4"/>
<name>A0A387ASX4_9LACO</name>
<dbReference type="InterPro" id="IPR016181">
    <property type="entry name" value="Acyl_CoA_acyltransferase"/>
</dbReference>
<proteinExistence type="predicted"/>